<feature type="chain" id="PRO_5002416528" description="N-acetylmuramoyl-L-alanine amidase" evidence="5">
    <location>
        <begin position="23"/>
        <end position="218"/>
    </location>
</feature>
<dbReference type="InterPro" id="IPR051206">
    <property type="entry name" value="NAMLAA_amidase_2"/>
</dbReference>
<evidence type="ECO:0000256" key="5">
    <source>
        <dbReference type="SAM" id="SignalP"/>
    </source>
</evidence>
<keyword evidence="3" id="KW-0378">Hydrolase</keyword>
<dbReference type="AlphaFoldDB" id="A0A0E3ZHG4"/>
<keyword evidence="8" id="KW-1185">Reference proteome</keyword>
<dbReference type="PANTHER" id="PTHR30417:SF1">
    <property type="entry name" value="N-ACETYLMURAMOYL-L-ALANINE AMIDASE AMID"/>
    <property type="match status" value="1"/>
</dbReference>
<dbReference type="KEGG" id="pko:PKOR_01450"/>
<dbReference type="GO" id="GO:0071555">
    <property type="term" value="P:cell wall organization"/>
    <property type="evidence" value="ECO:0007669"/>
    <property type="project" value="UniProtKB-KW"/>
</dbReference>
<dbReference type="SMART" id="SM00644">
    <property type="entry name" value="Ami_2"/>
    <property type="match status" value="1"/>
</dbReference>
<evidence type="ECO:0000313" key="7">
    <source>
        <dbReference type="EMBL" id="AKD05443.1"/>
    </source>
</evidence>
<gene>
    <name evidence="7" type="ORF">PKOR_01450</name>
</gene>
<keyword evidence="4" id="KW-0961">Cell wall biogenesis/degradation</keyword>
<dbReference type="GO" id="GO:0009253">
    <property type="term" value="P:peptidoglycan catabolic process"/>
    <property type="evidence" value="ECO:0007669"/>
    <property type="project" value="InterPro"/>
</dbReference>
<evidence type="ECO:0000259" key="6">
    <source>
        <dbReference type="SMART" id="SM00644"/>
    </source>
</evidence>
<evidence type="ECO:0000313" key="8">
    <source>
        <dbReference type="Proteomes" id="UP000033109"/>
    </source>
</evidence>
<evidence type="ECO:0000256" key="2">
    <source>
        <dbReference type="ARBA" id="ARBA00011901"/>
    </source>
</evidence>
<name>A0A0E3ZHG4_9BACT</name>
<dbReference type="Proteomes" id="UP000033109">
    <property type="component" value="Chromosome"/>
</dbReference>
<dbReference type="InterPro" id="IPR002502">
    <property type="entry name" value="Amidase_domain"/>
</dbReference>
<dbReference type="CDD" id="cd06583">
    <property type="entry name" value="PGRP"/>
    <property type="match status" value="1"/>
</dbReference>
<dbReference type="SUPFAM" id="SSF55846">
    <property type="entry name" value="N-acetylmuramoyl-L-alanine amidase-like"/>
    <property type="match status" value="1"/>
</dbReference>
<accession>A0A0E3ZHG4</accession>
<evidence type="ECO:0000256" key="3">
    <source>
        <dbReference type="ARBA" id="ARBA00022801"/>
    </source>
</evidence>
<dbReference type="EC" id="3.5.1.28" evidence="2"/>
<reference evidence="7 8" key="1">
    <citation type="journal article" date="2015" name="Sci. Rep.">
        <title>Unraveling adaptation of Pontibacter korlensis to radiation and infertility in desert through complete genome and comparative transcriptomic analysis.</title>
        <authorList>
            <person name="Dai J."/>
            <person name="Dai W."/>
            <person name="Qiu C."/>
            <person name="Yang Z."/>
            <person name="Zhang Y."/>
            <person name="Zhou M."/>
            <person name="Zhang L."/>
            <person name="Fang C."/>
            <person name="Gao Q."/>
            <person name="Yang Q."/>
            <person name="Li X."/>
            <person name="Wang Z."/>
            <person name="Wang Z."/>
            <person name="Jia Z."/>
            <person name="Chen X."/>
        </authorList>
    </citation>
    <scope>NUCLEOTIDE SEQUENCE [LARGE SCALE GENOMIC DNA]</scope>
    <source>
        <strain evidence="7 8">X14-1T</strain>
    </source>
</reference>
<dbReference type="PANTHER" id="PTHR30417">
    <property type="entry name" value="N-ACETYLMURAMOYL-L-ALANINE AMIDASE AMID"/>
    <property type="match status" value="1"/>
</dbReference>
<dbReference type="PROSITE" id="PS51257">
    <property type="entry name" value="PROKAR_LIPOPROTEIN"/>
    <property type="match status" value="1"/>
</dbReference>
<dbReference type="OrthoDB" id="9794842at2"/>
<dbReference type="HOGENOM" id="CLU_101772_0_0_10"/>
<dbReference type="EMBL" id="CP009621">
    <property type="protein sequence ID" value="AKD05443.1"/>
    <property type="molecule type" value="Genomic_DNA"/>
</dbReference>
<protein>
    <recommendedName>
        <fullName evidence="2">N-acetylmuramoyl-L-alanine amidase</fullName>
        <ecNumber evidence="2">3.5.1.28</ecNumber>
    </recommendedName>
</protein>
<dbReference type="PATRIC" id="fig|400092.3.peg.330"/>
<dbReference type="GO" id="GO:0008745">
    <property type="term" value="F:N-acetylmuramoyl-L-alanine amidase activity"/>
    <property type="evidence" value="ECO:0007669"/>
    <property type="project" value="UniProtKB-EC"/>
</dbReference>
<comment type="catalytic activity">
    <reaction evidence="1">
        <text>Hydrolyzes the link between N-acetylmuramoyl residues and L-amino acid residues in certain cell-wall glycopeptides.</text>
        <dbReference type="EC" id="3.5.1.28"/>
    </reaction>
</comment>
<organism evidence="7 8">
    <name type="scientific">Pontibacter korlensis</name>
    <dbReference type="NCBI Taxonomy" id="400092"/>
    <lineage>
        <taxon>Bacteria</taxon>
        <taxon>Pseudomonadati</taxon>
        <taxon>Bacteroidota</taxon>
        <taxon>Cytophagia</taxon>
        <taxon>Cytophagales</taxon>
        <taxon>Hymenobacteraceae</taxon>
        <taxon>Pontibacter</taxon>
    </lineage>
</organism>
<dbReference type="STRING" id="400092.PKOR_01450"/>
<dbReference type="InterPro" id="IPR036505">
    <property type="entry name" value="Amidase/PGRP_sf"/>
</dbReference>
<dbReference type="Pfam" id="PF01510">
    <property type="entry name" value="Amidase_2"/>
    <property type="match status" value="1"/>
</dbReference>
<sequence>MVVRVGAIGLLFLSACAGPAFKIVEKPIVFDQERKQLSLEYMEARYNMQKDAPYIEPKMIVLHWTAIPTLERSFAAMNPTLLPGARTEIGAASNLNVSAQFLVDRDGTVYRQLPDTAFARHVIGLNHCAIGVENVGGGSEGLTKAQLKANEELVRYLKSRYDIEYLIGHYEYKDFEGHPLWKEVDSGYRTQKVDPGVGFMKKIRKRTKDLGLKGSPKS</sequence>
<evidence type="ECO:0000256" key="1">
    <source>
        <dbReference type="ARBA" id="ARBA00001561"/>
    </source>
</evidence>
<proteinExistence type="predicted"/>
<evidence type="ECO:0000256" key="4">
    <source>
        <dbReference type="ARBA" id="ARBA00023316"/>
    </source>
</evidence>
<dbReference type="GO" id="GO:0009254">
    <property type="term" value="P:peptidoglycan turnover"/>
    <property type="evidence" value="ECO:0007669"/>
    <property type="project" value="TreeGrafter"/>
</dbReference>
<dbReference type="Gene3D" id="3.40.80.10">
    <property type="entry name" value="Peptidoglycan recognition protein-like"/>
    <property type="match status" value="1"/>
</dbReference>
<keyword evidence="5" id="KW-0732">Signal</keyword>
<feature type="signal peptide" evidence="5">
    <location>
        <begin position="1"/>
        <end position="22"/>
    </location>
</feature>
<feature type="domain" description="N-acetylmuramoyl-L-alanine amidase" evidence="6">
    <location>
        <begin position="43"/>
        <end position="196"/>
    </location>
</feature>